<comment type="similarity">
    <text evidence="4">Belongs to the RBT5 family.</text>
</comment>
<comment type="subcellular location">
    <subcellularLocation>
        <location evidence="2">Membrane</location>
        <topology evidence="2">Lipid-anchor</topology>
        <topology evidence="2">GPI-anchor</topology>
    </subcellularLocation>
    <subcellularLocation>
        <location evidence="1">Membrane</location>
        <topology evidence="1">Multi-pass membrane protein</topology>
    </subcellularLocation>
    <subcellularLocation>
        <location evidence="3">Secreted</location>
    </subcellularLocation>
</comment>
<keyword evidence="10 15" id="KW-0472">Membrane</keyword>
<dbReference type="AlphaFoldDB" id="A0A098DK14"/>
<feature type="transmembrane region" description="Helical" evidence="15">
    <location>
        <begin position="278"/>
        <end position="302"/>
    </location>
</feature>
<reference evidence="17" key="3">
    <citation type="submission" date="2017-01" db="UniProtKB">
        <authorList>
            <consortium name="EnsemblFungi"/>
        </authorList>
    </citation>
    <scope>IDENTIFICATION</scope>
    <source>
        <strain evidence="17">PH-1 / ATCC MYA-4620 / FGSC 9075 / NRRL 31084</strain>
    </source>
</reference>
<evidence type="ECO:0000256" key="7">
    <source>
        <dbReference type="ARBA" id="ARBA00022692"/>
    </source>
</evidence>
<name>A0A098DK14_GIBZE</name>
<feature type="transmembrane region" description="Helical" evidence="15">
    <location>
        <begin position="121"/>
        <end position="140"/>
    </location>
</feature>
<sequence length="451" mass="50536">MSYFNLTYPNFGQHVNCHLKIMHLSWLLVAWACLVGRALSIDVASFLSQIPDCAGSCLLDLAANSTCGIDVECLCADPNLQTVAASCVQSKCLPREALYTLNVTSVACDYPIRDRHQKFDTLGICLGVITTLVVGARLFQKLRFERLLRADDYMIIICWVTCIGNTISCVYGLSGNGFGRDAWTNSPYTISEFLRYVYIGQTFYATDVFLTKICVLLFYLRIFPVRSVQILIWTTIGVAALSMVVFIVLAIAQCQPISFFWNGWDKLHDGHCIGINPLAWSIAAVSIAMDFWVLAIPVFQLLQLQMKWQRKLAVAMMFLVGTFVSIVSIIRLQFLVAFGKSTNPTWDFFDTCYWSVIEVNVAIWCACMPDMRLLIVKAFPRLNSQNDSRPSKSTSSSRKFGVSPHVSSHQTEHAMFKGSSRPQPQPDASSSTAELVEMTRFFNESPTNNNV</sequence>
<dbReference type="EMBL" id="HG970333">
    <property type="status" value="NOT_ANNOTATED_CDS"/>
    <property type="molecule type" value="Genomic_DNA"/>
</dbReference>
<feature type="transmembrane region" description="Helical" evidence="15">
    <location>
        <begin position="354"/>
        <end position="375"/>
    </location>
</feature>
<evidence type="ECO:0000313" key="17">
    <source>
        <dbReference type="EnsemblFungi" id="CEF78795"/>
    </source>
</evidence>
<dbReference type="EnsemblFungi" id="CEF78795">
    <property type="protein sequence ID" value="CEF78795"/>
    <property type="gene ID" value="FGRRES_03897_M"/>
</dbReference>
<reference evidence="17" key="1">
    <citation type="journal article" date="2007" name="Science">
        <title>The Fusarium graminearum genome reveals a link between localized polymorphism and pathogen specialization.</title>
        <authorList>
            <person name="Cuomo C.A."/>
            <person name="Gueldener U."/>
            <person name="Xu J.-R."/>
            <person name="Trail F."/>
            <person name="Turgeon B.G."/>
            <person name="Di Pietro A."/>
            <person name="Walton J.D."/>
            <person name="Ma L.-J."/>
            <person name="Baker S.E."/>
            <person name="Rep M."/>
            <person name="Adam G."/>
            <person name="Antoniw J."/>
            <person name="Baldwin T."/>
            <person name="Calvo S.E."/>
            <person name="Chang Y.-L."/>
            <person name="DeCaprio D."/>
            <person name="Gale L.R."/>
            <person name="Gnerre S."/>
            <person name="Goswami R.S."/>
            <person name="Hammond-Kosack K."/>
            <person name="Harris L.J."/>
            <person name="Hilburn K."/>
            <person name="Kennell J.C."/>
            <person name="Kroken S."/>
            <person name="Magnuson J.K."/>
            <person name="Mannhaupt G."/>
            <person name="Mauceli E.W."/>
            <person name="Mewes H.-W."/>
            <person name="Mitterbauer R."/>
            <person name="Muehlbauer G."/>
            <person name="Muensterkoetter M."/>
            <person name="Nelson D."/>
            <person name="O'Donnell K."/>
            <person name="Ouellet T."/>
            <person name="Qi W."/>
            <person name="Quesneville H."/>
            <person name="Roncero M.I.G."/>
            <person name="Seong K.-Y."/>
            <person name="Tetko I.V."/>
            <person name="Urban M."/>
            <person name="Waalwijk C."/>
            <person name="Ward T.J."/>
            <person name="Yao J."/>
            <person name="Birren B.W."/>
            <person name="Kistler H.C."/>
        </authorList>
    </citation>
    <scope>NUCLEOTIDE SEQUENCE [LARGE SCALE GENOMIC DNA]</scope>
    <source>
        <strain evidence="17">PH-1 / ATCC MYA-4620 / FGSC 9075 / NRRL 31084</strain>
    </source>
</reference>
<evidence type="ECO:0000256" key="4">
    <source>
        <dbReference type="ARBA" id="ARBA00010031"/>
    </source>
</evidence>
<dbReference type="PANTHER" id="PTHR33048:SF143">
    <property type="entry name" value="EXTRACELLULAR MEMBRANE PROTEIN CFEM DOMAIN-CONTAINING PROTEIN-RELATED"/>
    <property type="match status" value="1"/>
</dbReference>
<comment type="similarity">
    <text evidence="13">Belongs to the SAT4 family.</text>
</comment>
<evidence type="ECO:0000256" key="14">
    <source>
        <dbReference type="SAM" id="MobiDB-lite"/>
    </source>
</evidence>
<keyword evidence="8" id="KW-0732">Signal</keyword>
<keyword evidence="9 15" id="KW-1133">Transmembrane helix</keyword>
<feature type="transmembrane region" description="Helical" evidence="15">
    <location>
        <begin position="231"/>
        <end position="258"/>
    </location>
</feature>
<keyword evidence="5" id="KW-0964">Secreted</keyword>
<evidence type="ECO:0000256" key="3">
    <source>
        <dbReference type="ARBA" id="ARBA00004613"/>
    </source>
</evidence>
<protein>
    <recommendedName>
        <fullName evidence="16">CFEM domain-containing protein</fullName>
    </recommendedName>
</protein>
<accession>A0A098DK14</accession>
<feature type="compositionally biased region" description="Polar residues" evidence="14">
    <location>
        <begin position="420"/>
        <end position="433"/>
    </location>
</feature>
<evidence type="ECO:0000256" key="6">
    <source>
        <dbReference type="ARBA" id="ARBA00022622"/>
    </source>
</evidence>
<dbReference type="GO" id="GO:0098552">
    <property type="term" value="C:side of membrane"/>
    <property type="evidence" value="ECO:0007669"/>
    <property type="project" value="UniProtKB-KW"/>
</dbReference>
<evidence type="ECO:0000256" key="2">
    <source>
        <dbReference type="ARBA" id="ARBA00004589"/>
    </source>
</evidence>
<evidence type="ECO:0000256" key="12">
    <source>
        <dbReference type="ARBA" id="ARBA00023288"/>
    </source>
</evidence>
<evidence type="ECO:0000256" key="10">
    <source>
        <dbReference type="ARBA" id="ARBA00023136"/>
    </source>
</evidence>
<feature type="transmembrane region" description="Helical" evidence="15">
    <location>
        <begin position="152"/>
        <end position="173"/>
    </location>
</feature>
<evidence type="ECO:0000256" key="9">
    <source>
        <dbReference type="ARBA" id="ARBA00022989"/>
    </source>
</evidence>
<keyword evidence="11" id="KW-1015">Disulfide bond</keyword>
<gene>
    <name evidence="17" type="primary">FG03897.1</name>
</gene>
<evidence type="ECO:0000259" key="16">
    <source>
        <dbReference type="SMART" id="SM00747"/>
    </source>
</evidence>
<dbReference type="Pfam" id="PF20684">
    <property type="entry name" value="Fung_rhodopsin"/>
    <property type="match status" value="1"/>
</dbReference>
<feature type="domain" description="CFEM" evidence="16">
    <location>
        <begin position="46"/>
        <end position="109"/>
    </location>
</feature>
<feature type="transmembrane region" description="Helical" evidence="15">
    <location>
        <begin position="193"/>
        <end position="219"/>
    </location>
</feature>
<evidence type="ECO:0000256" key="5">
    <source>
        <dbReference type="ARBA" id="ARBA00022525"/>
    </source>
</evidence>
<evidence type="ECO:0000256" key="11">
    <source>
        <dbReference type="ARBA" id="ARBA00023157"/>
    </source>
</evidence>
<proteinExistence type="inferred from homology"/>
<dbReference type="PANTHER" id="PTHR33048">
    <property type="entry name" value="PTH11-LIKE INTEGRAL MEMBRANE PROTEIN (AFU_ORTHOLOGUE AFUA_5G11245)"/>
    <property type="match status" value="1"/>
</dbReference>
<dbReference type="InterPro" id="IPR008427">
    <property type="entry name" value="Extracellular_membr_CFEM_dom"/>
</dbReference>
<dbReference type="GO" id="GO:0005576">
    <property type="term" value="C:extracellular region"/>
    <property type="evidence" value="ECO:0007669"/>
    <property type="project" value="UniProtKB-SubCell"/>
</dbReference>
<feature type="region of interest" description="Disordered" evidence="14">
    <location>
        <begin position="385"/>
        <end position="433"/>
    </location>
</feature>
<dbReference type="SMART" id="SM00747">
    <property type="entry name" value="CFEM"/>
    <property type="match status" value="1"/>
</dbReference>
<keyword evidence="7 15" id="KW-0812">Transmembrane</keyword>
<reference evidence="17" key="2">
    <citation type="journal article" date="2010" name="Nature">
        <title>Comparative genomics reveals mobile pathogenicity chromosomes in Fusarium.</title>
        <authorList>
            <person name="Ma L.J."/>
            <person name="van der Does H.C."/>
            <person name="Borkovich K.A."/>
            <person name="Coleman J.J."/>
            <person name="Daboussi M.J."/>
            <person name="Di Pietro A."/>
            <person name="Dufresne M."/>
            <person name="Freitag M."/>
            <person name="Grabherr M."/>
            <person name="Henrissat B."/>
            <person name="Houterman P.M."/>
            <person name="Kang S."/>
            <person name="Shim W.B."/>
            <person name="Woloshuk C."/>
            <person name="Xie X."/>
            <person name="Xu J.R."/>
            <person name="Antoniw J."/>
            <person name="Baker S.E."/>
            <person name="Bluhm B.H."/>
            <person name="Breakspear A."/>
            <person name="Brown D.W."/>
            <person name="Butchko R.A."/>
            <person name="Chapman S."/>
            <person name="Coulson R."/>
            <person name="Coutinho P.M."/>
            <person name="Danchin E.G."/>
            <person name="Diener A."/>
            <person name="Gale L.R."/>
            <person name="Gardiner D.M."/>
            <person name="Goff S."/>
            <person name="Hammond-Kosack K.E."/>
            <person name="Hilburn K."/>
            <person name="Hua-Van A."/>
            <person name="Jonkers W."/>
            <person name="Kazan K."/>
            <person name="Kodira C.D."/>
            <person name="Koehrsen M."/>
            <person name="Kumar L."/>
            <person name="Lee Y.H."/>
            <person name="Li L."/>
            <person name="Manners J.M."/>
            <person name="Miranda-Saavedra D."/>
            <person name="Mukherjee M."/>
            <person name="Park G."/>
            <person name="Park J."/>
            <person name="Park S.Y."/>
            <person name="Proctor R.H."/>
            <person name="Regev A."/>
            <person name="Ruiz-Roldan M.C."/>
            <person name="Sain D."/>
            <person name="Sakthikumar S."/>
            <person name="Sykes S."/>
            <person name="Schwartz D.C."/>
            <person name="Turgeon B.G."/>
            <person name="Wapinski I."/>
            <person name="Yoder O."/>
            <person name="Young S."/>
            <person name="Zeng Q."/>
            <person name="Zhou S."/>
            <person name="Galagan J."/>
            <person name="Cuomo C.A."/>
            <person name="Kistler H.C."/>
            <person name="Rep M."/>
        </authorList>
    </citation>
    <scope>GENOME REANNOTATION</scope>
    <source>
        <strain evidence="17">PH-1 / ATCC MYA-4620 / FGSC 9075 / NRRL 31084</strain>
    </source>
</reference>
<organism evidence="17">
    <name type="scientific">Gibberella zeae (strain ATCC MYA-4620 / CBS 123657 / FGSC 9075 / NRRL 31084 / PH-1)</name>
    <name type="common">Wheat head blight fungus</name>
    <name type="synonym">Fusarium graminearum</name>
    <dbReference type="NCBI Taxonomy" id="229533"/>
    <lineage>
        <taxon>Eukaryota</taxon>
        <taxon>Fungi</taxon>
        <taxon>Dikarya</taxon>
        <taxon>Ascomycota</taxon>
        <taxon>Pezizomycotina</taxon>
        <taxon>Sordariomycetes</taxon>
        <taxon>Hypocreomycetidae</taxon>
        <taxon>Hypocreales</taxon>
        <taxon>Nectriaceae</taxon>
        <taxon>Fusarium</taxon>
    </lineage>
</organism>
<evidence type="ECO:0000256" key="15">
    <source>
        <dbReference type="SAM" id="Phobius"/>
    </source>
</evidence>
<feature type="transmembrane region" description="Helical" evidence="15">
    <location>
        <begin position="314"/>
        <end position="334"/>
    </location>
</feature>
<accession>A0A0E0S5M0</accession>
<dbReference type="InterPro" id="IPR049326">
    <property type="entry name" value="Rhodopsin_dom_fungi"/>
</dbReference>
<evidence type="ECO:0000256" key="13">
    <source>
        <dbReference type="ARBA" id="ARBA00038359"/>
    </source>
</evidence>
<evidence type="ECO:0000256" key="1">
    <source>
        <dbReference type="ARBA" id="ARBA00004141"/>
    </source>
</evidence>
<dbReference type="Pfam" id="PF05730">
    <property type="entry name" value="CFEM"/>
    <property type="match status" value="1"/>
</dbReference>
<dbReference type="InterPro" id="IPR052337">
    <property type="entry name" value="SAT4-like"/>
</dbReference>
<keyword evidence="6" id="KW-0336">GPI-anchor</keyword>
<evidence type="ECO:0000256" key="8">
    <source>
        <dbReference type="ARBA" id="ARBA00022729"/>
    </source>
</evidence>
<keyword evidence="12" id="KW-0449">Lipoprotein</keyword>
<keyword evidence="6" id="KW-0325">Glycoprotein</keyword>